<evidence type="ECO:0000313" key="7">
    <source>
        <dbReference type="Proteomes" id="UP000234681"/>
    </source>
</evidence>
<dbReference type="GO" id="GO:0016020">
    <property type="term" value="C:membrane"/>
    <property type="evidence" value="ECO:0007669"/>
    <property type="project" value="UniProtKB-SubCell"/>
</dbReference>
<keyword evidence="3 5" id="KW-1133">Transmembrane helix</keyword>
<sequence>MLRCKRHVASIAEPSPSSPVVTRIWGSFYVLGIMGLRLGTKITAWDCFPKDVIVHKREKAGHTYENGEDLLIGVPSEATVLGTIQLICALMIASFGGILVSASYSNPEASTTLMSGYLFTGSFCFAMAGILSIISEKISTKAFALSSLASSVASSVVAMIGLFFVTYCLIVLGTAFPHCNSEKKFLPLLSYLESHDWKNEDKNCRLAYVSAIVSSSRLNIFPCKTPLSSSTWIVSAFSLVTLV</sequence>
<dbReference type="EMBL" id="CH473953">
    <property type="protein sequence ID" value="EDM12872.1"/>
    <property type="molecule type" value="Genomic_DNA"/>
</dbReference>
<feature type="transmembrane region" description="Helical" evidence="5">
    <location>
        <begin position="84"/>
        <end position="104"/>
    </location>
</feature>
<evidence type="ECO:0000256" key="4">
    <source>
        <dbReference type="ARBA" id="ARBA00023136"/>
    </source>
</evidence>
<evidence type="ECO:0000256" key="5">
    <source>
        <dbReference type="SAM" id="Phobius"/>
    </source>
</evidence>
<evidence type="ECO:0000256" key="2">
    <source>
        <dbReference type="ARBA" id="ARBA00022692"/>
    </source>
</evidence>
<feature type="transmembrane region" description="Helical" evidence="5">
    <location>
        <begin position="116"/>
        <end position="135"/>
    </location>
</feature>
<reference evidence="7" key="1">
    <citation type="submission" date="2005-09" db="EMBL/GenBank/DDBJ databases">
        <authorList>
            <person name="Mural R.J."/>
            <person name="Li P.W."/>
            <person name="Adams M.D."/>
            <person name="Amanatides P.G."/>
            <person name="Baden-Tillson H."/>
            <person name="Barnstead M."/>
            <person name="Chin S.H."/>
            <person name="Dew I."/>
            <person name="Evans C.A."/>
            <person name="Ferriera S."/>
            <person name="Flanigan M."/>
            <person name="Fosler C."/>
            <person name="Glodek A."/>
            <person name="Gu Z."/>
            <person name="Holt R.A."/>
            <person name="Jennings D."/>
            <person name="Kraft C.L."/>
            <person name="Lu F."/>
            <person name="Nguyen T."/>
            <person name="Nusskern D.R."/>
            <person name="Pfannkoch C.M."/>
            <person name="Sitter C."/>
            <person name="Sutton G.G."/>
            <person name="Venter J.C."/>
            <person name="Wang Z."/>
            <person name="Woodage T."/>
            <person name="Zheng X.H."/>
            <person name="Zhong F."/>
        </authorList>
    </citation>
    <scope>NUCLEOTIDE SEQUENCE [LARGE SCALE GENOMIC DNA]</scope>
    <source>
        <strain>BN</strain>
        <strain evidence="7">Sprague-Dawley</strain>
    </source>
</reference>
<feature type="transmembrane region" description="Helical" evidence="5">
    <location>
        <begin position="155"/>
        <end position="176"/>
    </location>
</feature>
<dbReference type="AlphaFoldDB" id="A6I090"/>
<keyword evidence="4 5" id="KW-0472">Membrane</keyword>
<dbReference type="Proteomes" id="UP000234681">
    <property type="component" value="Chromosome 1"/>
</dbReference>
<accession>A6I090</accession>
<organism evidence="6 7">
    <name type="scientific">Rattus norvegicus</name>
    <name type="common">Rat</name>
    <dbReference type="NCBI Taxonomy" id="10116"/>
    <lineage>
        <taxon>Eukaryota</taxon>
        <taxon>Metazoa</taxon>
        <taxon>Chordata</taxon>
        <taxon>Craniata</taxon>
        <taxon>Vertebrata</taxon>
        <taxon>Euteleostomi</taxon>
        <taxon>Mammalia</taxon>
        <taxon>Eutheria</taxon>
        <taxon>Euarchontoglires</taxon>
        <taxon>Glires</taxon>
        <taxon>Rodentia</taxon>
        <taxon>Myomorpha</taxon>
        <taxon>Muroidea</taxon>
        <taxon>Muridae</taxon>
        <taxon>Murinae</taxon>
        <taxon>Rattus</taxon>
    </lineage>
</organism>
<proteinExistence type="predicted"/>
<evidence type="ECO:0000313" key="6">
    <source>
        <dbReference type="EMBL" id="EDM12872.1"/>
    </source>
</evidence>
<comment type="subcellular location">
    <subcellularLocation>
        <location evidence="1">Membrane</location>
        <topology evidence="1">Multi-pass membrane protein</topology>
    </subcellularLocation>
</comment>
<gene>
    <name evidence="6" type="primary">Ms4a7_predicted</name>
    <name evidence="6" type="ORF">rCG_47406</name>
</gene>
<protein>
    <submittedName>
        <fullName evidence="6">Membrane-spanning 4-domains, subfamily A, member 7 (Predicted), isoform CRA_c</fullName>
    </submittedName>
</protein>
<dbReference type="Pfam" id="PF04103">
    <property type="entry name" value="CD20"/>
    <property type="match status" value="1"/>
</dbReference>
<evidence type="ECO:0000256" key="3">
    <source>
        <dbReference type="ARBA" id="ARBA00022989"/>
    </source>
</evidence>
<dbReference type="InterPro" id="IPR007237">
    <property type="entry name" value="CD20-like"/>
</dbReference>
<keyword evidence="2 5" id="KW-0812">Transmembrane</keyword>
<name>A6I090_RAT</name>
<evidence type="ECO:0000256" key="1">
    <source>
        <dbReference type="ARBA" id="ARBA00004141"/>
    </source>
</evidence>